<dbReference type="Pfam" id="PF00501">
    <property type="entry name" value="AMP-binding"/>
    <property type="match status" value="1"/>
</dbReference>
<evidence type="ECO:0000256" key="4">
    <source>
        <dbReference type="ARBA" id="ARBA00023140"/>
    </source>
</evidence>
<evidence type="ECO:0000256" key="2">
    <source>
        <dbReference type="ARBA" id="ARBA00006432"/>
    </source>
</evidence>
<proteinExistence type="inferred from homology"/>
<accession>A0A9N9MRC2</accession>
<keyword evidence="8" id="KW-1185">Reference proteome</keyword>
<dbReference type="Gene3D" id="3.40.50.12780">
    <property type="entry name" value="N-terminal domain of ligase-like"/>
    <property type="match status" value="1"/>
</dbReference>
<sequence>MLVFEDGIIKTPDFQFNENCGGIGCMLFEYLKKYSDRIALLNTFDDNYLTYEQLFQKTVSAAVALQKRGIKPKDLIAICSNRENLEANIPIIAAQFLGCVTFSIDPTMSFDEILELVKQVQPKLIFVIHDAKQIIKEVFQECNYEVDLIEFGLQFQSEFLQFYQEFQPLFIKNLQETCMIHFSSGSTGTPKPICLNHYYFLVFIHEGIDPTNHRTTSVSLRTSNWYWVSASMEMISFISDGGCRLLQDKMCIQKLWFIVEKYKVTHLMLTPLHCIELTETPKPTKVDTSSLLKISIGGYVLHKEYMIKLRQLLPGVHIMQTYGMTECGINTIFNENIPYHRKLLHEKPDSCGLPVNGLYYKVVDLNTGKNCGPNQQGELYLKGRKLFTGFHNQDSSASFDKDGFFATGDLVYFDNDFCFFIVDRIKAVLGWNDWLIYPSHIEQVLFSHPAVFNAMVIGIPHKIEGERLMGVVILKESSAGKVKEEELVKYVEDRVEDHKRLREGLVFVKEFPTTITGKANRLKVKEMIVKNLH</sequence>
<evidence type="ECO:0000256" key="3">
    <source>
        <dbReference type="ARBA" id="ARBA00022598"/>
    </source>
</evidence>
<evidence type="ECO:0000259" key="6">
    <source>
        <dbReference type="Pfam" id="PF13193"/>
    </source>
</evidence>
<dbReference type="AlphaFoldDB" id="A0A9N9MRC2"/>
<dbReference type="InterPro" id="IPR000873">
    <property type="entry name" value="AMP-dep_synth/lig_dom"/>
</dbReference>
<evidence type="ECO:0000313" key="8">
    <source>
        <dbReference type="Proteomes" id="UP001152799"/>
    </source>
</evidence>
<feature type="domain" description="AMP-dependent synthetase/ligase" evidence="5">
    <location>
        <begin position="30"/>
        <end position="390"/>
    </location>
</feature>
<dbReference type="PANTHER" id="PTHR24096:SF149">
    <property type="entry name" value="AMP-BINDING DOMAIN-CONTAINING PROTEIN-RELATED"/>
    <property type="match status" value="1"/>
</dbReference>
<evidence type="ECO:0000259" key="5">
    <source>
        <dbReference type="Pfam" id="PF00501"/>
    </source>
</evidence>
<dbReference type="EMBL" id="OU892281">
    <property type="protein sequence ID" value="CAG9769022.1"/>
    <property type="molecule type" value="Genomic_DNA"/>
</dbReference>
<keyword evidence="4" id="KW-0576">Peroxisome</keyword>
<comment type="subcellular location">
    <subcellularLocation>
        <location evidence="1">Peroxisome</location>
    </subcellularLocation>
</comment>
<comment type="similarity">
    <text evidence="2">Belongs to the ATP-dependent AMP-binding enzyme family.</text>
</comment>
<dbReference type="InterPro" id="IPR020845">
    <property type="entry name" value="AMP-binding_CS"/>
</dbReference>
<dbReference type="OrthoDB" id="10253869at2759"/>
<dbReference type="Gene3D" id="3.30.300.30">
    <property type="match status" value="1"/>
</dbReference>
<dbReference type="PANTHER" id="PTHR24096">
    <property type="entry name" value="LONG-CHAIN-FATTY-ACID--COA LIGASE"/>
    <property type="match status" value="1"/>
</dbReference>
<dbReference type="Pfam" id="PF13193">
    <property type="entry name" value="AMP-binding_C"/>
    <property type="match status" value="1"/>
</dbReference>
<dbReference type="InterPro" id="IPR045851">
    <property type="entry name" value="AMP-bd_C_sf"/>
</dbReference>
<reference evidence="7" key="1">
    <citation type="submission" date="2022-01" db="EMBL/GenBank/DDBJ databases">
        <authorList>
            <person name="King R."/>
        </authorList>
    </citation>
    <scope>NUCLEOTIDE SEQUENCE</scope>
</reference>
<dbReference type="Proteomes" id="UP001152799">
    <property type="component" value="Chromosome 5"/>
</dbReference>
<dbReference type="PROSITE" id="PS00455">
    <property type="entry name" value="AMP_BINDING"/>
    <property type="match status" value="1"/>
</dbReference>
<dbReference type="GO" id="GO:0005777">
    <property type="term" value="C:peroxisome"/>
    <property type="evidence" value="ECO:0007669"/>
    <property type="project" value="UniProtKB-SubCell"/>
</dbReference>
<evidence type="ECO:0000313" key="7">
    <source>
        <dbReference type="EMBL" id="CAG9769022.1"/>
    </source>
</evidence>
<dbReference type="InterPro" id="IPR042099">
    <property type="entry name" value="ANL_N_sf"/>
</dbReference>
<feature type="domain" description="AMP-binding enzyme C-terminal" evidence="6">
    <location>
        <begin position="441"/>
        <end position="518"/>
    </location>
</feature>
<dbReference type="InterPro" id="IPR025110">
    <property type="entry name" value="AMP-bd_C"/>
</dbReference>
<name>A0A9N9MRC2_9CUCU</name>
<gene>
    <name evidence="7" type="ORF">CEUTPL_LOCUS9540</name>
</gene>
<dbReference type="SUPFAM" id="SSF56801">
    <property type="entry name" value="Acetyl-CoA synthetase-like"/>
    <property type="match status" value="1"/>
</dbReference>
<evidence type="ECO:0000256" key="1">
    <source>
        <dbReference type="ARBA" id="ARBA00004275"/>
    </source>
</evidence>
<organism evidence="7 8">
    <name type="scientific">Ceutorhynchus assimilis</name>
    <name type="common">cabbage seed weevil</name>
    <dbReference type="NCBI Taxonomy" id="467358"/>
    <lineage>
        <taxon>Eukaryota</taxon>
        <taxon>Metazoa</taxon>
        <taxon>Ecdysozoa</taxon>
        <taxon>Arthropoda</taxon>
        <taxon>Hexapoda</taxon>
        <taxon>Insecta</taxon>
        <taxon>Pterygota</taxon>
        <taxon>Neoptera</taxon>
        <taxon>Endopterygota</taxon>
        <taxon>Coleoptera</taxon>
        <taxon>Polyphaga</taxon>
        <taxon>Cucujiformia</taxon>
        <taxon>Curculionidae</taxon>
        <taxon>Ceutorhynchinae</taxon>
        <taxon>Ceutorhynchus</taxon>
    </lineage>
</organism>
<keyword evidence="3" id="KW-0436">Ligase</keyword>
<protein>
    <submittedName>
        <fullName evidence="7">Uncharacterized protein</fullName>
    </submittedName>
</protein>
<dbReference type="GO" id="GO:0016405">
    <property type="term" value="F:CoA-ligase activity"/>
    <property type="evidence" value="ECO:0007669"/>
    <property type="project" value="TreeGrafter"/>
</dbReference>